<name>A0A9P8PY85_9ASCO</name>
<dbReference type="GO" id="GO:0003677">
    <property type="term" value="F:DNA binding"/>
    <property type="evidence" value="ECO:0007669"/>
    <property type="project" value="InterPro"/>
</dbReference>
<dbReference type="InterPro" id="IPR004343">
    <property type="entry name" value="Plus-3_dom"/>
</dbReference>
<sequence length="560" mass="64801">MSDLEEDLLALAAGGDFDSQEEESDNEALNSNRGKSSGAQRKKKKVLQVDDDEHMNDDDIDDNGDEDGYEFDDEDEEEDDDYDPEAVYVEDNVTFEESNPYPLEGKYKSEKDRLELEEMGDVERESILFERAQELQRFNERRLLAQRARQNEAQKHRSSRSKKVKESAKSVKSSKLSELKRQRERKSKREREYDDESDEEAEEDDDYNLGDEDEEDNYEPDFTTHGGEIEWAESTTKRVVGLNDINSIRTGHSIAEKYCFYPGFDEAMVGTFGKIRVSSTQHRMVKIDAVVRGKPYQLNDRSKLKTDQYFTLSQPGKDRKNFPVTFLSDEPIKQSEFDKYNEYILDAQNAGKRASLPSTYEIDDKYRQLKSFSSQRLEGETFEVFMRAKSKFNQTASTGTNILDRKLQLKTRLLEAQDRNDHAEVNQLAKKLAEVERKFQKVNTNKVTDNSITAKISEKNRRLNNVSIRQAELKNADKRKLATSLNSDPFARLTTKARMYYQDTKKSENDKAKDAALKSAEELARKEAEKQELLKASTYRKLGEIDKIISRIDFTFDFAI</sequence>
<reference evidence="4" key="2">
    <citation type="submission" date="2021-01" db="EMBL/GenBank/DDBJ databases">
        <authorList>
            <person name="Schikora-Tamarit M.A."/>
        </authorList>
    </citation>
    <scope>NUCLEOTIDE SEQUENCE</scope>
    <source>
        <strain evidence="4">CBS6341</strain>
    </source>
</reference>
<gene>
    <name evidence="4" type="ORF">WICMUC_000984</name>
</gene>
<evidence type="ECO:0000313" key="5">
    <source>
        <dbReference type="Proteomes" id="UP000769528"/>
    </source>
</evidence>
<feature type="coiled-coil region" evidence="1">
    <location>
        <begin position="406"/>
        <end position="445"/>
    </location>
</feature>
<keyword evidence="1" id="KW-0175">Coiled coil</keyword>
<dbReference type="OrthoDB" id="166375at2759"/>
<evidence type="ECO:0000256" key="2">
    <source>
        <dbReference type="SAM" id="MobiDB-lite"/>
    </source>
</evidence>
<feature type="region of interest" description="Disordered" evidence="2">
    <location>
        <begin position="1"/>
        <end position="112"/>
    </location>
</feature>
<feature type="compositionally biased region" description="Basic and acidic residues" evidence="2">
    <location>
        <begin position="146"/>
        <end position="155"/>
    </location>
</feature>
<feature type="coiled-coil region" evidence="1">
    <location>
        <begin position="509"/>
        <end position="536"/>
    </location>
</feature>
<dbReference type="AlphaFoldDB" id="A0A9P8PY85"/>
<evidence type="ECO:0000313" key="4">
    <source>
        <dbReference type="EMBL" id="KAH3679439.1"/>
    </source>
</evidence>
<evidence type="ECO:0000256" key="1">
    <source>
        <dbReference type="SAM" id="Coils"/>
    </source>
</evidence>
<dbReference type="EMBL" id="JAEUBF010000310">
    <property type="protein sequence ID" value="KAH3679439.1"/>
    <property type="molecule type" value="Genomic_DNA"/>
</dbReference>
<comment type="caution">
    <text evidence="4">The sequence shown here is derived from an EMBL/GenBank/DDBJ whole genome shotgun (WGS) entry which is preliminary data.</text>
</comment>
<feature type="domain" description="Plus3" evidence="3">
    <location>
        <begin position="239"/>
        <end position="374"/>
    </location>
</feature>
<feature type="compositionally biased region" description="Basic and acidic residues" evidence="2">
    <location>
        <begin position="164"/>
        <end position="192"/>
    </location>
</feature>
<dbReference type="SUPFAM" id="SSF159042">
    <property type="entry name" value="Plus3-like"/>
    <property type="match status" value="1"/>
</dbReference>
<keyword evidence="5" id="KW-1185">Reference proteome</keyword>
<dbReference type="SMART" id="SM00719">
    <property type="entry name" value="Plus3"/>
    <property type="match status" value="1"/>
</dbReference>
<accession>A0A9P8PY85</accession>
<dbReference type="InterPro" id="IPR036128">
    <property type="entry name" value="Plus3-like_sf"/>
</dbReference>
<dbReference type="Pfam" id="PF03126">
    <property type="entry name" value="Plus-3"/>
    <property type="match status" value="1"/>
</dbReference>
<feature type="region of interest" description="Disordered" evidence="2">
    <location>
        <begin position="146"/>
        <end position="226"/>
    </location>
</feature>
<reference evidence="4" key="1">
    <citation type="journal article" date="2021" name="Open Biol.">
        <title>Shared evolutionary footprints suggest mitochondrial oxidative damage underlies multiple complex I losses in fungi.</title>
        <authorList>
            <person name="Schikora-Tamarit M.A."/>
            <person name="Marcet-Houben M."/>
            <person name="Nosek J."/>
            <person name="Gabaldon T."/>
        </authorList>
    </citation>
    <scope>NUCLEOTIDE SEQUENCE</scope>
    <source>
        <strain evidence="4">CBS6341</strain>
    </source>
</reference>
<dbReference type="Proteomes" id="UP000769528">
    <property type="component" value="Unassembled WGS sequence"/>
</dbReference>
<proteinExistence type="predicted"/>
<organism evidence="4 5">
    <name type="scientific">Wickerhamomyces mucosus</name>
    <dbReference type="NCBI Taxonomy" id="1378264"/>
    <lineage>
        <taxon>Eukaryota</taxon>
        <taxon>Fungi</taxon>
        <taxon>Dikarya</taxon>
        <taxon>Ascomycota</taxon>
        <taxon>Saccharomycotina</taxon>
        <taxon>Saccharomycetes</taxon>
        <taxon>Phaffomycetales</taxon>
        <taxon>Wickerhamomycetaceae</taxon>
        <taxon>Wickerhamomyces</taxon>
    </lineage>
</organism>
<feature type="compositionally biased region" description="Acidic residues" evidence="2">
    <location>
        <begin position="193"/>
        <end position="219"/>
    </location>
</feature>
<dbReference type="PROSITE" id="PS51360">
    <property type="entry name" value="PLUS3"/>
    <property type="match status" value="1"/>
</dbReference>
<protein>
    <recommendedName>
        <fullName evidence="3">Plus3 domain-containing protein</fullName>
    </recommendedName>
</protein>
<dbReference type="Gene3D" id="3.90.70.200">
    <property type="entry name" value="Plus-3 domain"/>
    <property type="match status" value="1"/>
</dbReference>
<feature type="compositionally biased region" description="Acidic residues" evidence="2">
    <location>
        <begin position="49"/>
        <end position="84"/>
    </location>
</feature>
<evidence type="ECO:0000259" key="3">
    <source>
        <dbReference type="PROSITE" id="PS51360"/>
    </source>
</evidence>
<feature type="compositionally biased region" description="Polar residues" evidence="2">
    <location>
        <begin position="27"/>
        <end position="39"/>
    </location>
</feature>